<dbReference type="InterPro" id="IPR004143">
    <property type="entry name" value="BPL_LPL_catalytic"/>
</dbReference>
<evidence type="ECO:0000313" key="3">
    <source>
        <dbReference type="EMBL" id="NIZ41186.1"/>
    </source>
</evidence>
<proteinExistence type="predicted"/>
<evidence type="ECO:0000256" key="1">
    <source>
        <dbReference type="ARBA" id="ARBA00022598"/>
    </source>
</evidence>
<dbReference type="PANTHER" id="PTHR12835">
    <property type="entry name" value="BIOTIN PROTEIN LIGASE"/>
    <property type="match status" value="1"/>
</dbReference>
<dbReference type="InterPro" id="IPR045864">
    <property type="entry name" value="aa-tRNA-synth_II/BPL/LPL"/>
</dbReference>
<dbReference type="InterPro" id="IPR004408">
    <property type="entry name" value="Biotin_CoA_COase_ligase"/>
</dbReference>
<organism evidence="3 4">
    <name type="scientific">Entomospira entomophila</name>
    <dbReference type="NCBI Taxonomy" id="2719988"/>
    <lineage>
        <taxon>Bacteria</taxon>
        <taxon>Pseudomonadati</taxon>
        <taxon>Spirochaetota</taxon>
        <taxon>Spirochaetia</taxon>
        <taxon>Spirochaetales</taxon>
        <taxon>Spirochaetaceae</taxon>
        <taxon>Entomospira</taxon>
    </lineage>
</organism>
<accession>A0A968GCZ8</accession>
<dbReference type="Proteomes" id="UP000711995">
    <property type="component" value="Unassembled WGS sequence"/>
</dbReference>
<dbReference type="RefSeq" id="WP_167700755.1">
    <property type="nucleotide sequence ID" value="NZ_CP118174.1"/>
</dbReference>
<evidence type="ECO:0000313" key="4">
    <source>
        <dbReference type="Proteomes" id="UP000711995"/>
    </source>
</evidence>
<feature type="domain" description="BPL/LPL catalytic" evidence="2">
    <location>
        <begin position="18"/>
        <end position="133"/>
    </location>
</feature>
<dbReference type="PANTHER" id="PTHR12835:SF5">
    <property type="entry name" value="BIOTIN--PROTEIN LIGASE"/>
    <property type="match status" value="1"/>
</dbReference>
<protein>
    <submittedName>
        <fullName evidence="3">Biotin--[acetyl-CoA-carboxylase] ligase</fullName>
        <ecNumber evidence="3">6.3.4.15</ecNumber>
    </submittedName>
</protein>
<evidence type="ECO:0000259" key="2">
    <source>
        <dbReference type="Pfam" id="PF03099"/>
    </source>
</evidence>
<keyword evidence="1 3" id="KW-0436">Ligase</keyword>
<dbReference type="Pfam" id="PF03099">
    <property type="entry name" value="BPL_LplA_LipB"/>
    <property type="match status" value="1"/>
</dbReference>
<comment type="caution">
    <text evidence="3">The sequence shown here is derived from an EMBL/GenBank/DDBJ whole genome shotgun (WGS) entry which is preliminary data.</text>
</comment>
<reference evidence="3 4" key="1">
    <citation type="submission" date="2020-03" db="EMBL/GenBank/DDBJ databases">
        <title>Spirochaetal bacteria isolated from arthropods constitute a novel genus Entomospira genus novum within the order Spirochaetales.</title>
        <authorList>
            <person name="Grana-Miraglia L."/>
            <person name="Sikutova S."/>
            <person name="Fingerle V."/>
            <person name="Sing A."/>
            <person name="Castillo-Ramirez S."/>
            <person name="Margos G."/>
            <person name="Rudolf I."/>
        </authorList>
    </citation>
    <scope>NUCLEOTIDE SEQUENCE [LARGE SCALE GENOMIC DNA]</scope>
    <source>
        <strain evidence="3 4">BR193</strain>
    </source>
</reference>
<name>A0A968GCZ8_9SPIO</name>
<dbReference type="Gene3D" id="3.30.930.10">
    <property type="entry name" value="Bira Bifunctional Protein, Domain 2"/>
    <property type="match status" value="1"/>
</dbReference>
<sequence length="245" mass="27898">MSQLNNPFGGILYYKERTASTMHDARNNLSHGAIFLTDHQEQGQGRYPTRKWISYSEDLTFTLTLQQSQVLLKGPLPLLIALSLYRTMVTLCKKNQIESLRIKWPNDLLFDSQKLAGILCQSHDDYYLIGIGMNIHPRFEDQHHMTAITPLFPPIGLGDILESPVNKHILLEKVLHHIQLTLSDASWCESFDQVLFRPSNPITYEVGSTTITGYIEQISHEGSLGIRDALTNDLIYIYAGEVTRR</sequence>
<dbReference type="EC" id="6.3.4.15" evidence="3"/>
<dbReference type="GO" id="GO:0005737">
    <property type="term" value="C:cytoplasm"/>
    <property type="evidence" value="ECO:0007669"/>
    <property type="project" value="TreeGrafter"/>
</dbReference>
<keyword evidence="4" id="KW-1185">Reference proteome</keyword>
<dbReference type="SUPFAM" id="SSF55681">
    <property type="entry name" value="Class II aaRS and biotin synthetases"/>
    <property type="match status" value="1"/>
</dbReference>
<dbReference type="GO" id="GO:0004077">
    <property type="term" value="F:biotin--[biotin carboxyl-carrier protein] ligase activity"/>
    <property type="evidence" value="ECO:0007669"/>
    <property type="project" value="UniProtKB-EC"/>
</dbReference>
<dbReference type="AlphaFoldDB" id="A0A968GCZ8"/>
<dbReference type="EMBL" id="JAATLJ010000001">
    <property type="protein sequence ID" value="NIZ41186.1"/>
    <property type="molecule type" value="Genomic_DNA"/>
</dbReference>
<gene>
    <name evidence="3" type="ORF">HCT14_06680</name>
</gene>
<dbReference type="NCBIfam" id="TIGR00121">
    <property type="entry name" value="birA_ligase"/>
    <property type="match status" value="1"/>
</dbReference>